<dbReference type="PROSITE" id="PS50043">
    <property type="entry name" value="HTH_LUXR_2"/>
    <property type="match status" value="1"/>
</dbReference>
<name>A0A2B8BNI5_9PROT</name>
<evidence type="ECO:0000256" key="2">
    <source>
        <dbReference type="ARBA" id="ARBA00023125"/>
    </source>
</evidence>
<keyword evidence="2 6" id="KW-0238">DNA-binding</keyword>
<dbReference type="PANTHER" id="PTHR45566">
    <property type="entry name" value="HTH-TYPE TRANSCRIPTIONAL REGULATOR YHJB-RELATED"/>
    <property type="match status" value="1"/>
</dbReference>
<evidence type="ECO:0000313" key="7">
    <source>
        <dbReference type="Proteomes" id="UP000225379"/>
    </source>
</evidence>
<evidence type="ECO:0000259" key="4">
    <source>
        <dbReference type="PROSITE" id="PS50043"/>
    </source>
</evidence>
<proteinExistence type="predicted"/>
<keyword evidence="7" id="KW-1185">Reference proteome</keyword>
<gene>
    <name evidence="6" type="ORF">CRT60_03765</name>
</gene>
<dbReference type="PRINTS" id="PR00038">
    <property type="entry name" value="HTHLUXR"/>
</dbReference>
<evidence type="ECO:0000313" key="6">
    <source>
        <dbReference type="EMBL" id="PGH59103.1"/>
    </source>
</evidence>
<dbReference type="Pfam" id="PF00072">
    <property type="entry name" value="Response_reg"/>
    <property type="match status" value="1"/>
</dbReference>
<evidence type="ECO:0000256" key="1">
    <source>
        <dbReference type="ARBA" id="ARBA00022553"/>
    </source>
</evidence>
<dbReference type="InterPro" id="IPR011006">
    <property type="entry name" value="CheY-like_superfamily"/>
</dbReference>
<dbReference type="SUPFAM" id="SSF46894">
    <property type="entry name" value="C-terminal effector domain of the bipartite response regulators"/>
    <property type="match status" value="1"/>
</dbReference>
<dbReference type="CDD" id="cd06170">
    <property type="entry name" value="LuxR_C_like"/>
    <property type="match status" value="1"/>
</dbReference>
<dbReference type="RefSeq" id="WP_098735095.1">
    <property type="nucleotide sequence ID" value="NZ_PDKW01000037.1"/>
</dbReference>
<dbReference type="GO" id="GO:0003677">
    <property type="term" value="F:DNA binding"/>
    <property type="evidence" value="ECO:0007669"/>
    <property type="project" value="UniProtKB-KW"/>
</dbReference>
<dbReference type="PROSITE" id="PS00622">
    <property type="entry name" value="HTH_LUXR_1"/>
    <property type="match status" value="1"/>
</dbReference>
<dbReference type="InterPro" id="IPR016032">
    <property type="entry name" value="Sig_transdc_resp-reg_C-effctor"/>
</dbReference>
<dbReference type="GO" id="GO:0006355">
    <property type="term" value="P:regulation of DNA-templated transcription"/>
    <property type="evidence" value="ECO:0007669"/>
    <property type="project" value="InterPro"/>
</dbReference>
<feature type="modified residue" description="4-aspartylphosphate" evidence="3">
    <location>
        <position position="56"/>
    </location>
</feature>
<keyword evidence="1 3" id="KW-0597">Phosphoprotein</keyword>
<dbReference type="SMART" id="SM00421">
    <property type="entry name" value="HTH_LUXR"/>
    <property type="match status" value="1"/>
</dbReference>
<evidence type="ECO:0000256" key="3">
    <source>
        <dbReference type="PROSITE-ProRule" id="PRU00169"/>
    </source>
</evidence>
<dbReference type="InterPro" id="IPR058245">
    <property type="entry name" value="NreC/VraR/RcsB-like_REC"/>
</dbReference>
<dbReference type="SMART" id="SM00448">
    <property type="entry name" value="REC"/>
    <property type="match status" value="1"/>
</dbReference>
<dbReference type="InterPro" id="IPR001789">
    <property type="entry name" value="Sig_transdc_resp-reg_receiver"/>
</dbReference>
<sequence>MSFVSVSLIDANNLFRQGLKAMFAEQGFHIAKETSSLKAALQIVQEGDASQVILIDPVGIGDFADLVRSLKEACPDTHVVVLTGTLDAEIMTKAIQAGADGFLMKDMSMEALAQSLRLVMIGETVFPSALAALLIGGRLNGAADLAVPHKGVSKREAQVLRCLQNGSSNKTIANHLRITEATVKIHLKSLLRKIEVSNRTQAALWGLNNGFADAE</sequence>
<dbReference type="InterPro" id="IPR051015">
    <property type="entry name" value="EvgA-like"/>
</dbReference>
<dbReference type="GO" id="GO:0000160">
    <property type="term" value="P:phosphorelay signal transduction system"/>
    <property type="evidence" value="ECO:0007669"/>
    <property type="project" value="InterPro"/>
</dbReference>
<protein>
    <submittedName>
        <fullName evidence="6">DNA-binding response regulator</fullName>
    </submittedName>
</protein>
<organism evidence="6 7">
    <name type="scientific">Azospirillum palustre</name>
    <dbReference type="NCBI Taxonomy" id="2044885"/>
    <lineage>
        <taxon>Bacteria</taxon>
        <taxon>Pseudomonadati</taxon>
        <taxon>Pseudomonadota</taxon>
        <taxon>Alphaproteobacteria</taxon>
        <taxon>Rhodospirillales</taxon>
        <taxon>Azospirillaceae</taxon>
        <taxon>Azospirillum</taxon>
    </lineage>
</organism>
<dbReference type="Pfam" id="PF00196">
    <property type="entry name" value="GerE"/>
    <property type="match status" value="1"/>
</dbReference>
<dbReference type="SUPFAM" id="SSF52172">
    <property type="entry name" value="CheY-like"/>
    <property type="match status" value="1"/>
</dbReference>
<dbReference type="AlphaFoldDB" id="A0A2B8BNI5"/>
<dbReference type="PROSITE" id="PS50110">
    <property type="entry name" value="RESPONSE_REGULATORY"/>
    <property type="match status" value="1"/>
</dbReference>
<dbReference type="Proteomes" id="UP000225379">
    <property type="component" value="Unassembled WGS sequence"/>
</dbReference>
<accession>A0A2B8BNI5</accession>
<reference evidence="7" key="1">
    <citation type="submission" date="2017-10" db="EMBL/GenBank/DDBJ databases">
        <authorList>
            <person name="Kravchenko I.K."/>
            <person name="Grouzdev D.S."/>
        </authorList>
    </citation>
    <scope>NUCLEOTIDE SEQUENCE [LARGE SCALE GENOMIC DNA]</scope>
    <source>
        <strain evidence="7">B2</strain>
    </source>
</reference>
<dbReference type="EMBL" id="PDKW01000037">
    <property type="protein sequence ID" value="PGH59103.1"/>
    <property type="molecule type" value="Genomic_DNA"/>
</dbReference>
<dbReference type="InterPro" id="IPR000792">
    <property type="entry name" value="Tscrpt_reg_LuxR_C"/>
</dbReference>
<dbReference type="PANTHER" id="PTHR45566:SF2">
    <property type="entry name" value="NARL SUBFAMILY"/>
    <property type="match status" value="1"/>
</dbReference>
<evidence type="ECO:0000259" key="5">
    <source>
        <dbReference type="PROSITE" id="PS50110"/>
    </source>
</evidence>
<dbReference type="Gene3D" id="3.40.50.2300">
    <property type="match status" value="1"/>
</dbReference>
<dbReference type="OrthoDB" id="7826527at2"/>
<feature type="domain" description="Response regulatory" evidence="5">
    <location>
        <begin position="5"/>
        <end position="120"/>
    </location>
</feature>
<comment type="caution">
    <text evidence="6">The sequence shown here is derived from an EMBL/GenBank/DDBJ whole genome shotgun (WGS) entry which is preliminary data.</text>
</comment>
<feature type="domain" description="HTH luxR-type" evidence="4">
    <location>
        <begin position="145"/>
        <end position="210"/>
    </location>
</feature>
<dbReference type="CDD" id="cd17535">
    <property type="entry name" value="REC_NarL-like"/>
    <property type="match status" value="1"/>
</dbReference>